<dbReference type="AlphaFoldDB" id="A0A1I7T4L7"/>
<evidence type="ECO:0000313" key="1">
    <source>
        <dbReference type="Proteomes" id="UP000095282"/>
    </source>
</evidence>
<dbReference type="Proteomes" id="UP000095282">
    <property type="component" value="Unplaced"/>
</dbReference>
<protein>
    <submittedName>
        <fullName evidence="2">Uma2 domain-containing protein</fullName>
    </submittedName>
</protein>
<reference evidence="2" key="1">
    <citation type="submission" date="2016-11" db="UniProtKB">
        <authorList>
            <consortium name="WormBaseParasite"/>
        </authorList>
    </citation>
    <scope>IDENTIFICATION</scope>
</reference>
<name>A0A1I7T4L7_9PELO</name>
<proteinExistence type="predicted"/>
<evidence type="ECO:0000313" key="2">
    <source>
        <dbReference type="WBParaSite" id="Csp11.Scaffold502.g2347.t1"/>
    </source>
</evidence>
<keyword evidence="1" id="KW-1185">Reference proteome</keyword>
<sequence length="167" mass="19585">MPSVLNNPEQFRTLLRDMLKNKRADPLILNELHELLIDREGIKMEPYIRLNEELHDVTCFDNRIIDITLKVMLPDELLIWKCEDIGHVINDTYEFYNLPPVWMVEDEDGETFKINLNDCQTKISKKAKKNPPQRPTSLELVPLIARVHYFSYNTSKVMSSLSQKILS</sequence>
<organism evidence="1 2">
    <name type="scientific">Caenorhabditis tropicalis</name>
    <dbReference type="NCBI Taxonomy" id="1561998"/>
    <lineage>
        <taxon>Eukaryota</taxon>
        <taxon>Metazoa</taxon>
        <taxon>Ecdysozoa</taxon>
        <taxon>Nematoda</taxon>
        <taxon>Chromadorea</taxon>
        <taxon>Rhabditida</taxon>
        <taxon>Rhabditina</taxon>
        <taxon>Rhabditomorpha</taxon>
        <taxon>Rhabditoidea</taxon>
        <taxon>Rhabditidae</taxon>
        <taxon>Peloderinae</taxon>
        <taxon>Caenorhabditis</taxon>
    </lineage>
</organism>
<accession>A0A1I7T4L7</accession>
<dbReference type="WBParaSite" id="Csp11.Scaffold502.g2347.t1">
    <property type="protein sequence ID" value="Csp11.Scaffold502.g2347.t1"/>
    <property type="gene ID" value="Csp11.Scaffold502.g2347"/>
</dbReference>